<keyword evidence="4 8" id="KW-0274">FAD</keyword>
<dbReference type="Gene3D" id="1.10.540.10">
    <property type="entry name" value="Acyl-CoA dehydrogenase/oxidase, N-terminal domain"/>
    <property type="match status" value="1"/>
</dbReference>
<dbReference type="PANTHER" id="PTHR43884">
    <property type="entry name" value="ACYL-COA DEHYDROGENASE"/>
    <property type="match status" value="1"/>
</dbReference>
<dbReference type="InterPro" id="IPR009100">
    <property type="entry name" value="AcylCoA_DH/oxidase_NM_dom_sf"/>
</dbReference>
<comment type="similarity">
    <text evidence="2 8">Belongs to the acyl-CoA dehydrogenase family.</text>
</comment>
<comment type="cofactor">
    <cofactor evidence="1 8">
        <name>FAD</name>
        <dbReference type="ChEBI" id="CHEBI:57692"/>
    </cofactor>
</comment>
<dbReference type="GO" id="GO:0050660">
    <property type="term" value="F:flavin adenine dinucleotide binding"/>
    <property type="evidence" value="ECO:0007669"/>
    <property type="project" value="InterPro"/>
</dbReference>
<evidence type="ECO:0000256" key="6">
    <source>
        <dbReference type="ARBA" id="ARBA00066362"/>
    </source>
</evidence>
<feature type="domain" description="Acyl-CoA dehydrogenase/oxidase C-terminal" evidence="9">
    <location>
        <begin position="230"/>
        <end position="378"/>
    </location>
</feature>
<proteinExistence type="inferred from homology"/>
<accession>A0A932GRV6</accession>
<dbReference type="Gene3D" id="1.20.140.10">
    <property type="entry name" value="Butyryl-CoA Dehydrogenase, subunit A, domain 3"/>
    <property type="match status" value="1"/>
</dbReference>
<dbReference type="Pfam" id="PF02771">
    <property type="entry name" value="Acyl-CoA_dh_N"/>
    <property type="match status" value="1"/>
</dbReference>
<evidence type="ECO:0000259" key="11">
    <source>
        <dbReference type="Pfam" id="PF02771"/>
    </source>
</evidence>
<dbReference type="Pfam" id="PF00441">
    <property type="entry name" value="Acyl-CoA_dh_1"/>
    <property type="match status" value="1"/>
</dbReference>
<dbReference type="InterPro" id="IPR036250">
    <property type="entry name" value="AcylCo_DH-like_C"/>
</dbReference>
<name>A0A932GRV6_UNCTE</name>
<dbReference type="Pfam" id="PF02770">
    <property type="entry name" value="Acyl-CoA_dh_M"/>
    <property type="match status" value="1"/>
</dbReference>
<dbReference type="InterPro" id="IPR006091">
    <property type="entry name" value="Acyl-CoA_Oxase/DH_mid-dom"/>
</dbReference>
<dbReference type="FunFam" id="2.40.110.10:FF:000001">
    <property type="entry name" value="Acyl-CoA dehydrogenase, mitochondrial"/>
    <property type="match status" value="1"/>
</dbReference>
<evidence type="ECO:0000256" key="1">
    <source>
        <dbReference type="ARBA" id="ARBA00001974"/>
    </source>
</evidence>
<dbReference type="PROSITE" id="PS00072">
    <property type="entry name" value="ACYL_COA_DH_1"/>
    <property type="match status" value="1"/>
</dbReference>
<dbReference type="FunFam" id="1.10.540.10:FF:000002">
    <property type="entry name" value="Acyl-CoA dehydrogenase FadE19"/>
    <property type="match status" value="1"/>
</dbReference>
<organism evidence="12 13">
    <name type="scientific">Tectimicrobiota bacterium</name>
    <dbReference type="NCBI Taxonomy" id="2528274"/>
    <lineage>
        <taxon>Bacteria</taxon>
        <taxon>Pseudomonadati</taxon>
        <taxon>Nitrospinota/Tectimicrobiota group</taxon>
        <taxon>Candidatus Tectimicrobiota</taxon>
    </lineage>
</organism>
<evidence type="ECO:0000313" key="13">
    <source>
        <dbReference type="Proteomes" id="UP000741360"/>
    </source>
</evidence>
<dbReference type="PIRSF" id="PIRSF016578">
    <property type="entry name" value="HsaA"/>
    <property type="match status" value="1"/>
</dbReference>
<dbReference type="FunFam" id="1.20.140.10:FF:000004">
    <property type="entry name" value="Acyl-CoA dehydrogenase FadE25"/>
    <property type="match status" value="1"/>
</dbReference>
<evidence type="ECO:0000313" key="12">
    <source>
        <dbReference type="EMBL" id="MBI3015904.1"/>
    </source>
</evidence>
<feature type="domain" description="Acyl-CoA oxidase/dehydrogenase middle" evidence="10">
    <location>
        <begin position="122"/>
        <end position="218"/>
    </location>
</feature>
<gene>
    <name evidence="12" type="ORF">HYY65_12805</name>
</gene>
<comment type="caution">
    <text evidence="12">The sequence shown here is derived from an EMBL/GenBank/DDBJ whole genome shotgun (WGS) entry which is preliminary data.</text>
</comment>
<evidence type="ECO:0000256" key="4">
    <source>
        <dbReference type="ARBA" id="ARBA00022827"/>
    </source>
</evidence>
<evidence type="ECO:0000259" key="9">
    <source>
        <dbReference type="Pfam" id="PF00441"/>
    </source>
</evidence>
<evidence type="ECO:0000256" key="3">
    <source>
        <dbReference type="ARBA" id="ARBA00022630"/>
    </source>
</evidence>
<dbReference type="SUPFAM" id="SSF47203">
    <property type="entry name" value="Acyl-CoA dehydrogenase C-terminal domain-like"/>
    <property type="match status" value="1"/>
</dbReference>
<keyword evidence="3 8" id="KW-0285">Flavoprotein</keyword>
<dbReference type="PANTHER" id="PTHR43884:SF12">
    <property type="entry name" value="ISOVALERYL-COA DEHYDROGENASE, MITOCHONDRIAL-RELATED"/>
    <property type="match status" value="1"/>
</dbReference>
<evidence type="ECO:0000256" key="7">
    <source>
        <dbReference type="ARBA" id="ARBA00072305"/>
    </source>
</evidence>
<dbReference type="GO" id="GO:0003995">
    <property type="term" value="F:acyl-CoA dehydrogenase activity"/>
    <property type="evidence" value="ECO:0007669"/>
    <property type="project" value="InterPro"/>
</dbReference>
<dbReference type="Proteomes" id="UP000741360">
    <property type="component" value="Unassembled WGS sequence"/>
</dbReference>
<dbReference type="InterPro" id="IPR009075">
    <property type="entry name" value="AcylCo_DH/oxidase_C"/>
</dbReference>
<evidence type="ECO:0000256" key="2">
    <source>
        <dbReference type="ARBA" id="ARBA00009347"/>
    </source>
</evidence>
<dbReference type="InterPro" id="IPR006089">
    <property type="entry name" value="Acyl-CoA_DH_CS"/>
</dbReference>
<evidence type="ECO:0000259" key="10">
    <source>
        <dbReference type="Pfam" id="PF02770"/>
    </source>
</evidence>
<dbReference type="InterPro" id="IPR046373">
    <property type="entry name" value="Acyl-CoA_Oxase/DH_mid-dom_sf"/>
</dbReference>
<keyword evidence="5 8" id="KW-0560">Oxidoreductase</keyword>
<reference evidence="12" key="1">
    <citation type="submission" date="2020-07" db="EMBL/GenBank/DDBJ databases">
        <title>Huge and variable diversity of episymbiotic CPR bacteria and DPANN archaea in groundwater ecosystems.</title>
        <authorList>
            <person name="He C.Y."/>
            <person name="Keren R."/>
            <person name="Whittaker M."/>
            <person name="Farag I.F."/>
            <person name="Doudna J."/>
            <person name="Cate J.H.D."/>
            <person name="Banfield J.F."/>
        </authorList>
    </citation>
    <scope>NUCLEOTIDE SEQUENCE</scope>
    <source>
        <strain evidence="12">NC_groundwater_717_Ag_S-0.2um_59_8</strain>
    </source>
</reference>
<protein>
    <recommendedName>
        <fullName evidence="7">Cyclohex-1-ene-1-carbonyl-CoA dehydrogenase</fullName>
        <ecNumber evidence="6">1.3.8.10</ecNumber>
    </recommendedName>
</protein>
<sequence>MDFQLSPLQKELQARMRAFAQNEVAPFARQWDENRAMPREIIRRLAELGVLGGPLPREYGGQGWDYVSTAIAYEEIGRACSSTRGFIAVHLGLVSMCIKDWGTEEQKRALLPRLARGEIIGCYALTEPNAGSDVGSMESTATRDGDHYLLNGTKIWISNGNIADVALVFASVDRSLKHRGVTAFIVETSAPGFHREKMEGQELGHRASDHAVIRLQNCRVHKSALLGKEGEGFKVAMGALDHGRLGVAAGAVGVAQACIDACVEFLTKRQQFGQRLADFQMVQQAMADMFVETEAARLLTYKAAALKDAGVRTTSETSAAKLYATEAASRAASKAVFLHGSYGYTNLYPVERYYRDIKGFEIYEGTSFIQRIIIARDLLGTGKK</sequence>
<feature type="domain" description="Acyl-CoA dehydrogenase/oxidase N-terminal" evidence="11">
    <location>
        <begin position="8"/>
        <end position="118"/>
    </location>
</feature>
<dbReference type="Gene3D" id="2.40.110.10">
    <property type="entry name" value="Butyryl-CoA Dehydrogenase, subunit A, domain 2"/>
    <property type="match status" value="1"/>
</dbReference>
<dbReference type="InterPro" id="IPR037069">
    <property type="entry name" value="AcylCoA_DH/ox_N_sf"/>
</dbReference>
<dbReference type="InterPro" id="IPR013786">
    <property type="entry name" value="AcylCoA_DH/ox_N"/>
</dbReference>
<dbReference type="EC" id="1.3.8.10" evidence="6"/>
<evidence type="ECO:0000256" key="8">
    <source>
        <dbReference type="RuleBase" id="RU362125"/>
    </source>
</evidence>
<dbReference type="EMBL" id="JACPSX010000246">
    <property type="protein sequence ID" value="MBI3015904.1"/>
    <property type="molecule type" value="Genomic_DNA"/>
</dbReference>
<dbReference type="SUPFAM" id="SSF56645">
    <property type="entry name" value="Acyl-CoA dehydrogenase NM domain-like"/>
    <property type="match status" value="1"/>
</dbReference>
<dbReference type="AlphaFoldDB" id="A0A932GRV6"/>
<evidence type="ECO:0000256" key="5">
    <source>
        <dbReference type="ARBA" id="ARBA00023002"/>
    </source>
</evidence>